<name>A0AAN8K1Q1_PATCE</name>
<dbReference type="SUPFAM" id="SSF57414">
    <property type="entry name" value="Hairpin loop containing domain-like"/>
    <property type="match status" value="1"/>
</dbReference>
<dbReference type="Proteomes" id="UP001347796">
    <property type="component" value="Unassembled WGS sequence"/>
</dbReference>
<gene>
    <name evidence="1" type="ORF">SNE40_008356</name>
</gene>
<comment type="caution">
    <text evidence="1">The sequence shown here is derived from an EMBL/GenBank/DDBJ whole genome shotgun (WGS) entry which is preliminary data.</text>
</comment>
<proteinExistence type="predicted"/>
<dbReference type="AlphaFoldDB" id="A0AAN8K1Q1"/>
<accession>A0AAN8K1Q1</accession>
<protein>
    <recommendedName>
        <fullName evidence="3">Apple domain-containing protein</fullName>
    </recommendedName>
</protein>
<reference evidence="1 2" key="1">
    <citation type="submission" date="2024-01" db="EMBL/GenBank/DDBJ databases">
        <title>The genome of the rayed Mediterranean limpet Patella caerulea (Linnaeus, 1758).</title>
        <authorList>
            <person name="Anh-Thu Weber A."/>
            <person name="Halstead-Nussloch G."/>
        </authorList>
    </citation>
    <scope>NUCLEOTIDE SEQUENCE [LARGE SCALE GENOMIC DNA]</scope>
    <source>
        <strain evidence="1">AATW-2023a</strain>
        <tissue evidence="1">Whole specimen</tissue>
    </source>
</reference>
<sequence length="83" mass="9236">MAMLASTRNELPGNKKILGTKVLGYHNRSQIECNLTCVTPTEDLPCGCVTYSYDMATKQCLVVDESDDVTMADEACWKTWNLV</sequence>
<organism evidence="1 2">
    <name type="scientific">Patella caerulea</name>
    <name type="common">Rayed Mediterranean limpet</name>
    <dbReference type="NCBI Taxonomy" id="87958"/>
    <lineage>
        <taxon>Eukaryota</taxon>
        <taxon>Metazoa</taxon>
        <taxon>Spiralia</taxon>
        <taxon>Lophotrochozoa</taxon>
        <taxon>Mollusca</taxon>
        <taxon>Gastropoda</taxon>
        <taxon>Patellogastropoda</taxon>
        <taxon>Patelloidea</taxon>
        <taxon>Patellidae</taxon>
        <taxon>Patella</taxon>
    </lineage>
</organism>
<keyword evidence="2" id="KW-1185">Reference proteome</keyword>
<dbReference type="EMBL" id="JAZGQO010000006">
    <property type="protein sequence ID" value="KAK6186290.1"/>
    <property type="molecule type" value="Genomic_DNA"/>
</dbReference>
<evidence type="ECO:0000313" key="1">
    <source>
        <dbReference type="EMBL" id="KAK6186290.1"/>
    </source>
</evidence>
<evidence type="ECO:0000313" key="2">
    <source>
        <dbReference type="Proteomes" id="UP001347796"/>
    </source>
</evidence>
<evidence type="ECO:0008006" key="3">
    <source>
        <dbReference type="Google" id="ProtNLM"/>
    </source>
</evidence>